<dbReference type="RefSeq" id="WP_035550765.1">
    <property type="nucleotide sequence ID" value="NZ_AWFH01000012.1"/>
</dbReference>
<dbReference type="PATRIC" id="fig|1280948.3.peg.1562"/>
<accession>A0A059E277</accession>
<dbReference type="Proteomes" id="UP000024547">
    <property type="component" value="Unassembled WGS sequence"/>
</dbReference>
<dbReference type="AlphaFoldDB" id="A0A059E277"/>
<reference evidence="1 2" key="1">
    <citation type="journal article" date="2014" name="Antonie Van Leeuwenhoek">
        <title>Hyphomonas beringensis sp. nov. and Hyphomonas chukchiensis sp. nov., isolated from surface seawater of the Bering Sea and Chukchi Sea.</title>
        <authorList>
            <person name="Li C."/>
            <person name="Lai Q."/>
            <person name="Li G."/>
            <person name="Dong C."/>
            <person name="Wang J."/>
            <person name="Liao Y."/>
            <person name="Shao Z."/>
        </authorList>
    </citation>
    <scope>NUCLEOTIDE SEQUENCE [LARGE SCALE GENOMIC DNA]</scope>
    <source>
        <strain evidence="1 2">22II1-22F38</strain>
    </source>
</reference>
<gene>
    <name evidence="1" type="ORF">HY36_03655</name>
</gene>
<evidence type="ECO:0000313" key="2">
    <source>
        <dbReference type="Proteomes" id="UP000024547"/>
    </source>
</evidence>
<evidence type="ECO:0000313" key="1">
    <source>
        <dbReference type="EMBL" id="KCZ61652.1"/>
    </source>
</evidence>
<organism evidence="1 2">
    <name type="scientific">Hyphomonas atlantica</name>
    <dbReference type="NCBI Taxonomy" id="1280948"/>
    <lineage>
        <taxon>Bacteria</taxon>
        <taxon>Pseudomonadati</taxon>
        <taxon>Pseudomonadota</taxon>
        <taxon>Alphaproteobacteria</taxon>
        <taxon>Hyphomonadales</taxon>
        <taxon>Hyphomonadaceae</taxon>
        <taxon>Hyphomonas</taxon>
    </lineage>
</organism>
<protein>
    <submittedName>
        <fullName evidence="1">Uncharacterized protein</fullName>
    </submittedName>
</protein>
<comment type="caution">
    <text evidence="1">The sequence shown here is derived from an EMBL/GenBank/DDBJ whole genome shotgun (WGS) entry which is preliminary data.</text>
</comment>
<name>A0A059E277_9PROT</name>
<keyword evidence="2" id="KW-1185">Reference proteome</keyword>
<dbReference type="OrthoDB" id="7619469at2"/>
<sequence length="109" mass="11807">MSGLVIKGCEYDPIESRDVVYGDGFRMDLEQAIALVSTGVEFRAADRDGSAVPVSIARNEYDELILKTEPTAYAANPLGEISAPPIVHRRYRAEAQAPVRIHSGYAVAA</sequence>
<proteinExistence type="predicted"/>
<dbReference type="EMBL" id="AWFH01000012">
    <property type="protein sequence ID" value="KCZ61652.1"/>
    <property type="molecule type" value="Genomic_DNA"/>
</dbReference>